<dbReference type="SUPFAM" id="SSF50249">
    <property type="entry name" value="Nucleic acid-binding proteins"/>
    <property type="match status" value="1"/>
</dbReference>
<dbReference type="EMBL" id="CP031093">
    <property type="protein sequence ID" value="QCF25405.1"/>
    <property type="molecule type" value="Genomic_DNA"/>
</dbReference>
<dbReference type="InterPro" id="IPR003489">
    <property type="entry name" value="RHF/RaiA"/>
</dbReference>
<reference evidence="3 4" key="1">
    <citation type="submission" date="2018-07" db="EMBL/GenBank/DDBJ databases">
        <title>Marsedoiliclastica nanhaica gen. nov. sp. nov., a novel marine hydrocarbonoclastic bacterium isolated from an in-situ enriched hydrocarbon-degrading consortium in deep-sea sediment.</title>
        <authorList>
            <person name="Dong C."/>
            <person name="Ma T."/>
            <person name="Liu R."/>
            <person name="Shao Z."/>
        </authorList>
    </citation>
    <scope>NUCLEOTIDE SEQUENCE [LARGE SCALE GENOMIC DNA]</scope>
    <source>
        <strain evidence="4">soil36-7</strain>
    </source>
</reference>
<dbReference type="PROSITE" id="PS51857">
    <property type="entry name" value="CSD_2"/>
    <property type="match status" value="1"/>
</dbReference>
<dbReference type="SUPFAM" id="SSF69754">
    <property type="entry name" value="Ribosome binding protein Y (YfiA homologue)"/>
    <property type="match status" value="1"/>
</dbReference>
<dbReference type="Gene3D" id="2.40.50.140">
    <property type="entry name" value="Nucleic acid-binding proteins"/>
    <property type="match status" value="1"/>
</dbReference>
<dbReference type="GO" id="GO:0003676">
    <property type="term" value="F:nucleic acid binding"/>
    <property type="evidence" value="ECO:0007669"/>
    <property type="project" value="InterPro"/>
</dbReference>
<dbReference type="AlphaFoldDB" id="A0A4P7XFE7"/>
<dbReference type="Pfam" id="PF00313">
    <property type="entry name" value="CSD"/>
    <property type="match status" value="1"/>
</dbReference>
<evidence type="ECO:0000313" key="4">
    <source>
        <dbReference type="Proteomes" id="UP000298049"/>
    </source>
</evidence>
<accession>A0A4P7XFE7</accession>
<organism evidence="3 4">
    <name type="scientific">Hydrocarboniclastica marina</name>
    <dbReference type="NCBI Taxonomy" id="2259620"/>
    <lineage>
        <taxon>Bacteria</taxon>
        <taxon>Pseudomonadati</taxon>
        <taxon>Pseudomonadota</taxon>
        <taxon>Gammaproteobacteria</taxon>
        <taxon>Alteromonadales</taxon>
        <taxon>Alteromonadaceae</taxon>
        <taxon>Hydrocarboniclastica</taxon>
    </lineage>
</organism>
<dbReference type="OrthoDB" id="9782252at2"/>
<dbReference type="InterPro" id="IPR036567">
    <property type="entry name" value="RHF-like"/>
</dbReference>
<evidence type="ECO:0000313" key="3">
    <source>
        <dbReference type="EMBL" id="QCF25405.1"/>
    </source>
</evidence>
<dbReference type="Pfam" id="PF02482">
    <property type="entry name" value="Ribosomal_S30AE"/>
    <property type="match status" value="1"/>
</dbReference>
<sequence>MQVPLELSYKDVPKIGWIDSYVAERVERLDRLSDDIIACRVAIERKQHNHVKGNPYRARVEVTLPQKKDLVADKTGTVESLDVQLRPIIRKAFEAVEKQIQKETARRRGEVKHHDEPQALVVRLFEKEGYGFIKSPLDGEEYYFHRNAVLHDDFERLSPGTRVRFVAEMGEDGPQASTVQIIDKPGVNTEEGQDETLDRPAGWENH</sequence>
<dbReference type="InterPro" id="IPR002059">
    <property type="entry name" value="CSP_DNA-bd"/>
</dbReference>
<feature type="domain" description="CSD" evidence="2">
    <location>
        <begin position="116"/>
        <end position="181"/>
    </location>
</feature>
<gene>
    <name evidence="3" type="ORF">soil367_05370</name>
</gene>
<evidence type="ECO:0000259" key="2">
    <source>
        <dbReference type="PROSITE" id="PS51857"/>
    </source>
</evidence>
<dbReference type="GO" id="GO:0005829">
    <property type="term" value="C:cytosol"/>
    <property type="evidence" value="ECO:0007669"/>
    <property type="project" value="UniProtKB-ARBA"/>
</dbReference>
<dbReference type="RefSeq" id="WP_136547644.1">
    <property type="nucleotide sequence ID" value="NZ_CP031093.1"/>
</dbReference>
<dbReference type="InterPro" id="IPR012340">
    <property type="entry name" value="NA-bd_OB-fold"/>
</dbReference>
<dbReference type="InterPro" id="IPR011129">
    <property type="entry name" value="CSD"/>
</dbReference>
<dbReference type="Proteomes" id="UP000298049">
    <property type="component" value="Chromosome"/>
</dbReference>
<name>A0A4P7XFE7_9ALTE</name>
<keyword evidence="4" id="KW-1185">Reference proteome</keyword>
<protein>
    <submittedName>
        <fullName evidence="3">HPF/RaiA family ribosome-associated protein</fullName>
    </submittedName>
</protein>
<proteinExistence type="predicted"/>
<dbReference type="Gene3D" id="3.30.160.100">
    <property type="entry name" value="Ribosome hibernation promotion factor-like"/>
    <property type="match status" value="1"/>
</dbReference>
<dbReference type="KEGG" id="hmi:soil367_05370"/>
<dbReference type="SMART" id="SM00357">
    <property type="entry name" value="CSP"/>
    <property type="match status" value="1"/>
</dbReference>
<evidence type="ECO:0000256" key="1">
    <source>
        <dbReference type="SAM" id="MobiDB-lite"/>
    </source>
</evidence>
<feature type="region of interest" description="Disordered" evidence="1">
    <location>
        <begin position="183"/>
        <end position="206"/>
    </location>
</feature>